<dbReference type="EMBL" id="ARXZ02000006">
    <property type="protein sequence ID" value="ERI00253.1"/>
    <property type="molecule type" value="Genomic_DNA"/>
</dbReference>
<organism evidence="1 2">
    <name type="scientific">Bacillus thuringiensis T01-328</name>
    <dbReference type="NCBI Taxonomy" id="1324966"/>
    <lineage>
        <taxon>Bacteria</taxon>
        <taxon>Bacillati</taxon>
        <taxon>Bacillota</taxon>
        <taxon>Bacilli</taxon>
        <taxon>Bacillales</taxon>
        <taxon>Bacillaceae</taxon>
        <taxon>Bacillus</taxon>
        <taxon>Bacillus cereus group</taxon>
    </lineage>
</organism>
<reference evidence="1 2" key="1">
    <citation type="journal article" date="2013" name="Genome Announc.">
        <title>Draft Genome Sequence of Bacillus thuringiensis var. thuringiensis Strain T01-328, a Brazilian Isolate That Produces a Soluble Pesticide Protein, Cry1Ia.</title>
        <authorList>
            <person name="Varani A.M."/>
            <person name="Lemos M.V."/>
            <person name="Fernandes C.C."/>
            <person name="Lemos E.G."/>
            <person name="Alves E.C."/>
            <person name="Desiderio J.A."/>
        </authorList>
    </citation>
    <scope>NUCLEOTIDE SEQUENCE [LARGE SCALE GENOMIC DNA]</scope>
    <source>
        <strain evidence="1 2">T01-328</strain>
    </source>
</reference>
<gene>
    <name evidence="1" type="ORF">BTCBT_003668</name>
</gene>
<dbReference type="Proteomes" id="UP000013487">
    <property type="component" value="Unassembled WGS sequence"/>
</dbReference>
<comment type="caution">
    <text evidence="1">The sequence shown here is derived from an EMBL/GenBank/DDBJ whole genome shotgun (WGS) entry which is preliminary data.</text>
</comment>
<protein>
    <recommendedName>
        <fullName evidence="3">Aspartate phosphatase</fullName>
    </recommendedName>
</protein>
<name>A0AAN4HIG8_BACTU</name>
<evidence type="ECO:0008006" key="3">
    <source>
        <dbReference type="Google" id="ProtNLM"/>
    </source>
</evidence>
<evidence type="ECO:0000313" key="2">
    <source>
        <dbReference type="Proteomes" id="UP000013487"/>
    </source>
</evidence>
<proteinExistence type="predicted"/>
<accession>A0AAN4HIG8</accession>
<dbReference type="AlphaFoldDB" id="A0AAN4HIG8"/>
<evidence type="ECO:0000313" key="1">
    <source>
        <dbReference type="EMBL" id="ERI00253.1"/>
    </source>
</evidence>
<sequence>MKIASCENALGTACIFLKQFEKGLAVCMGLGNEEYVYHFNILRSLNEDEAIKLLEEVKKVFLASKSKV</sequence>